<dbReference type="SMART" id="SM00112">
    <property type="entry name" value="CA"/>
    <property type="match status" value="17"/>
</dbReference>
<keyword evidence="6 12" id="KW-0106">Calcium</keyword>
<feature type="domain" description="Cadherin" evidence="13">
    <location>
        <begin position="644"/>
        <end position="744"/>
    </location>
</feature>
<keyword evidence="4" id="KW-0732">Signal</keyword>
<dbReference type="PROSITE" id="PS50268">
    <property type="entry name" value="CADHERIN_2"/>
    <property type="match status" value="17"/>
</dbReference>
<dbReference type="GO" id="GO:0009653">
    <property type="term" value="P:anatomical structure morphogenesis"/>
    <property type="evidence" value="ECO:0007669"/>
    <property type="project" value="UniProtKB-ARBA"/>
</dbReference>
<organism evidence="14">
    <name type="scientific">Petromyzon marinus</name>
    <name type="common">Sea lamprey</name>
    <dbReference type="NCBI Taxonomy" id="7757"/>
    <lineage>
        <taxon>Eukaryota</taxon>
        <taxon>Metazoa</taxon>
        <taxon>Chordata</taxon>
        <taxon>Craniata</taxon>
        <taxon>Vertebrata</taxon>
        <taxon>Cyclostomata</taxon>
        <taxon>Hyperoartia</taxon>
        <taxon>Petromyzontiformes</taxon>
        <taxon>Petromyzontidae</taxon>
        <taxon>Petromyzon</taxon>
    </lineage>
</organism>
<keyword evidence="5" id="KW-0677">Repeat</keyword>
<evidence type="ECO:0000256" key="1">
    <source>
        <dbReference type="ARBA" id="ARBA00004479"/>
    </source>
</evidence>
<dbReference type="FunFam" id="2.60.40.60:FF:000058">
    <property type="entry name" value="FAT atypical cadherin 3"/>
    <property type="match status" value="1"/>
</dbReference>
<dbReference type="InterPro" id="IPR020894">
    <property type="entry name" value="Cadherin_CS"/>
</dbReference>
<evidence type="ECO:0000256" key="12">
    <source>
        <dbReference type="PROSITE-ProRule" id="PRU00043"/>
    </source>
</evidence>
<dbReference type="InterPro" id="IPR002126">
    <property type="entry name" value="Cadherin-like_dom"/>
</dbReference>
<dbReference type="FunFam" id="2.60.40.60:FF:000026">
    <property type="entry name" value="FAT atypical cadherin 1"/>
    <property type="match status" value="2"/>
</dbReference>
<evidence type="ECO:0000256" key="6">
    <source>
        <dbReference type="ARBA" id="ARBA00022837"/>
    </source>
</evidence>
<dbReference type="GO" id="GO:0005886">
    <property type="term" value="C:plasma membrane"/>
    <property type="evidence" value="ECO:0007669"/>
    <property type="project" value="InterPro"/>
</dbReference>
<dbReference type="HOGENOM" id="CLU_239604_0_0_1"/>
<evidence type="ECO:0000256" key="10">
    <source>
        <dbReference type="ARBA" id="ARBA00023157"/>
    </source>
</evidence>
<dbReference type="PRINTS" id="PR00205">
    <property type="entry name" value="CADHERIN"/>
</dbReference>
<feature type="domain" description="Cadherin" evidence="13">
    <location>
        <begin position="123"/>
        <end position="229"/>
    </location>
</feature>
<evidence type="ECO:0000313" key="14">
    <source>
        <dbReference type="Ensembl" id="ENSPMAP00000009517.1"/>
    </source>
</evidence>
<keyword evidence="8" id="KW-1133">Transmembrane helix</keyword>
<keyword evidence="10" id="KW-1015">Disulfide bond</keyword>
<dbReference type="Pfam" id="PF00028">
    <property type="entry name" value="Cadherin"/>
    <property type="match status" value="15"/>
</dbReference>
<dbReference type="Ensembl" id="ENSPMAT00000009557.1">
    <property type="protein sequence ID" value="ENSPMAP00000009517.1"/>
    <property type="gene ID" value="ENSPMAG00000008644.1"/>
</dbReference>
<feature type="domain" description="Cadherin" evidence="13">
    <location>
        <begin position="745"/>
        <end position="851"/>
    </location>
</feature>
<feature type="domain" description="Cadherin" evidence="13">
    <location>
        <begin position="1744"/>
        <end position="1848"/>
    </location>
</feature>
<dbReference type="CDD" id="cd11304">
    <property type="entry name" value="Cadherin_repeat"/>
    <property type="match status" value="18"/>
</dbReference>
<dbReference type="GO" id="GO:0005509">
    <property type="term" value="F:calcium ion binding"/>
    <property type="evidence" value="ECO:0007669"/>
    <property type="project" value="UniProtKB-UniRule"/>
</dbReference>
<evidence type="ECO:0000256" key="4">
    <source>
        <dbReference type="ARBA" id="ARBA00022729"/>
    </source>
</evidence>
<reference evidence="14" key="2">
    <citation type="submission" date="2025-09" db="UniProtKB">
        <authorList>
            <consortium name="Ensembl"/>
        </authorList>
    </citation>
    <scope>IDENTIFICATION</scope>
</reference>
<keyword evidence="11" id="KW-0325">Glycoprotein</keyword>
<dbReference type="FunFam" id="2.60.40.60:FF:000165">
    <property type="entry name" value="FAT atypical cadherin 3"/>
    <property type="match status" value="1"/>
</dbReference>
<dbReference type="GO" id="GO:0007156">
    <property type="term" value="P:homophilic cell adhesion via plasma membrane adhesion molecules"/>
    <property type="evidence" value="ECO:0007669"/>
    <property type="project" value="InterPro"/>
</dbReference>
<evidence type="ECO:0000256" key="3">
    <source>
        <dbReference type="ARBA" id="ARBA00022692"/>
    </source>
</evidence>
<dbReference type="OMA" id="SHRMYCA"/>
<feature type="domain" description="Cadherin" evidence="13">
    <location>
        <begin position="1273"/>
        <end position="1384"/>
    </location>
</feature>
<name>S4RWC7_PETMA</name>
<evidence type="ECO:0000259" key="13">
    <source>
        <dbReference type="PROSITE" id="PS50268"/>
    </source>
</evidence>
<feature type="domain" description="Cadherin" evidence="13">
    <location>
        <begin position="542"/>
        <end position="643"/>
    </location>
</feature>
<keyword evidence="2" id="KW-0245">EGF-like domain</keyword>
<keyword evidence="9" id="KW-0472">Membrane</keyword>
<evidence type="ECO:0000256" key="5">
    <source>
        <dbReference type="ARBA" id="ARBA00022737"/>
    </source>
</evidence>
<dbReference type="PANTHER" id="PTHR24026:SF136">
    <property type="entry name" value="PROTOCADHERIN-23"/>
    <property type="match status" value="1"/>
</dbReference>
<dbReference type="GeneTree" id="ENSGT00940000157733"/>
<evidence type="ECO:0000256" key="8">
    <source>
        <dbReference type="ARBA" id="ARBA00022989"/>
    </source>
</evidence>
<dbReference type="PROSITE" id="PS00232">
    <property type="entry name" value="CADHERIN_1"/>
    <property type="match status" value="7"/>
</dbReference>
<dbReference type="PANTHER" id="PTHR24026">
    <property type="entry name" value="FAT ATYPICAL CADHERIN-RELATED"/>
    <property type="match status" value="1"/>
</dbReference>
<dbReference type="FunFam" id="2.60.40.60:FF:000024">
    <property type="entry name" value="FAT atypical cadherin 3"/>
    <property type="match status" value="1"/>
</dbReference>
<dbReference type="FunFam" id="2.60.40.60:FF:000013">
    <property type="entry name" value="Cadherin EGF LAG seven-pass G-type receptor"/>
    <property type="match status" value="1"/>
</dbReference>
<feature type="domain" description="Cadherin" evidence="13">
    <location>
        <begin position="1058"/>
        <end position="1165"/>
    </location>
</feature>
<accession>S4RWC7</accession>
<feature type="domain" description="Cadherin" evidence="13">
    <location>
        <begin position="230"/>
        <end position="327"/>
    </location>
</feature>
<feature type="domain" description="Cadherin" evidence="13">
    <location>
        <begin position="954"/>
        <end position="1057"/>
    </location>
</feature>
<feature type="domain" description="Cadherin" evidence="13">
    <location>
        <begin position="1166"/>
        <end position="1272"/>
    </location>
</feature>
<feature type="domain" description="Cadherin" evidence="13">
    <location>
        <begin position="1642"/>
        <end position="1743"/>
    </location>
</feature>
<keyword evidence="7" id="KW-0130">Cell adhesion</keyword>
<feature type="domain" description="Cadherin" evidence="13">
    <location>
        <begin position="442"/>
        <end position="541"/>
    </location>
</feature>
<dbReference type="SUPFAM" id="SSF49313">
    <property type="entry name" value="Cadherin-like"/>
    <property type="match status" value="18"/>
</dbReference>
<dbReference type="FunFam" id="2.60.40.60:FF:000059">
    <property type="entry name" value="FAT atypical cadherin 3"/>
    <property type="match status" value="1"/>
</dbReference>
<dbReference type="FunFam" id="2.60.40.60:FF:000061">
    <property type="entry name" value="FAT atypical cadherin 3"/>
    <property type="match status" value="2"/>
</dbReference>
<evidence type="ECO:0000256" key="2">
    <source>
        <dbReference type="ARBA" id="ARBA00022536"/>
    </source>
</evidence>
<dbReference type="FunFam" id="2.60.40.60:FF:000033">
    <property type="entry name" value="FAT atypical cadherin 1"/>
    <property type="match status" value="1"/>
</dbReference>
<dbReference type="STRING" id="7757.ENSPMAP00000009517"/>
<feature type="domain" description="Cadherin" evidence="13">
    <location>
        <begin position="852"/>
        <end position="953"/>
    </location>
</feature>
<dbReference type="FunFam" id="2.60.40.60:FF:000051">
    <property type="entry name" value="FAT atypical cadherin 1"/>
    <property type="match status" value="1"/>
</dbReference>
<feature type="domain" description="Cadherin" evidence="13">
    <location>
        <begin position="17"/>
        <end position="122"/>
    </location>
</feature>
<comment type="subcellular location">
    <subcellularLocation>
        <location evidence="1">Membrane</location>
        <topology evidence="1">Single-pass type I membrane protein</topology>
    </subcellularLocation>
</comment>
<dbReference type="FunFam" id="2.60.40.60:FF:000032">
    <property type="entry name" value="FAT atypical cadherin 1"/>
    <property type="match status" value="1"/>
</dbReference>
<reference evidence="14" key="1">
    <citation type="submission" date="2025-08" db="UniProtKB">
        <authorList>
            <consortium name="Ensembl"/>
        </authorList>
    </citation>
    <scope>IDENTIFICATION</scope>
</reference>
<feature type="domain" description="Cadherin" evidence="13">
    <location>
        <begin position="1520"/>
        <end position="1640"/>
    </location>
</feature>
<proteinExistence type="predicted"/>
<evidence type="ECO:0000256" key="9">
    <source>
        <dbReference type="ARBA" id="ARBA00023136"/>
    </source>
</evidence>
<dbReference type="FunFam" id="2.60.40.60:FF:000041">
    <property type="entry name" value="FAT atypical cadherin 1"/>
    <property type="match status" value="1"/>
</dbReference>
<dbReference type="FunFam" id="2.60.40.60:FF:000021">
    <property type="entry name" value="FAT atypical cadherin 1"/>
    <property type="match status" value="2"/>
</dbReference>
<sequence length="1891" mass="203763">QVEVSVINTNEHRPQFSRPRYEVSVAEETPPNTEILRLNATDRDDTSSLTFSIVSSTDVASLRKFKLDYNTGALSTVESLDHETKQSHILTVMVRDSEIPVQKAYATVVVNVRDSNDHAPLFTSRHYEGRVVESAALGSAVLEVVALDRDRGPNAEVAYSIEAGNRNVGNSFTIHPTMGILSVAKELDRAVVEAYELVVRAVDRGEPPRSATTAVRVLVTVADNAPPKFTSKDYSAEVSEGARPGSFVLMVTASSRSTVNYEIRDGNFEDTFYVNPTSGVITTKELLDYERKPSYQLKIQATNMVGLSTNASVSIHLSDENDNAPVFDRSQYRGVVSEEAQAQTVVLNDKNVPLVIRATDLDSEQNSLLVYQIVEHEAQTYFSIDSSTGAIKMIKVLDYEKTPEFHFQVRVSDSGSPKLSAETPANVTITVLDANDSPPIFSRAVYETVLLTPTYSGVRLLSMSATDPDTDASLTFSISTGNVGDKFAINARTGDISVQNATHLRSRYELAVKVFDGKFVSTAQAVVAVRVEDVNDNAPVFVNLPYYAVVEVDAAPGSVVYTIAAFDRDVGRNGEVSYSLKEEHEYFDVEARSGDVSLRRSFTADMSSKDFTVNVVATDSGVPPLSSEVSLPITVINKAMPIFERPFYSKSVPENIKPHTPILNLQAKSPEGLPLIFSITDGDPFNQFSIDFNTGVVNVIGSLDHETQTTFKLTVRATDSVTGSHAEVNLDILVQDVNDNPPLFSQSAYATTLSEAALIGISVLQVSATDADIGSNKALYYQIINNGKNSSECFYIDSSSGLILTSRFLDYEQNQVHNFLVRASDSGMPFLTSDVPVTITVTDINDNPPVFNQLLYEAFVSELAPRGHFVTRVQASDADASDTDKLEYSILSGNDHMNFVVDGKSGIISISNLRKQTLAPQYRLNISVSDGVFTSTAQVHVNIQSANLHSPIFGQNEYVKEIPENSEVGTLLTLVQATDKDWGPLGHVSYSIVNQFAGDRFTIDENGQIFTSEPLDREDPLERVFDINIMAKDGGGRVGFTTVKVIATDENDNKPTFVTNEYFGNVLARAEKGTAILQVLATDPDEGSNADLVYTLYKGESDAVEDVLEVQPLTGHVVTKESLVGLEGSRMSFFVKAEDKGPERKHSVVPVSVSVLPADAELPAFTEAAYALTVAEDAEVGSEIGVARLAGNDSATYAAVPGGGGAENNADDTFVVLSQTGRLKVAKALDHETVRSYRFGVKATFRRDEVDVVAQVLVTVHVGDVNDNRPVFESSVYEGVVMENLPAGVPVVQVRATDRDGGANGQLAYSLAEEAGGEGGAARDLFSVDAESGWVRTLRPLDREARAGHELAVVATDLGDPARLSATASVRVAVADANDCPPRFLRGSYAGDVPEDSAPGQVVAVVGADDADATPDNGQLTYYLTGAPRVAAEDALPGHGEHVLRESRTVAISVELLTILPPTVRETESACQFNIGVSIVDGGEPPLQTTARVVVRVSDENDNAPQFVEKRVQVKALARERSVAREAVCRVYARDADHGANAELSYSIDGGNEAGKFFIDPKDGVISTRNPCPVGTNDFLTVPCDIYVVVGEWKLHLKQPVDREERDRYQIEVTATDGAFVSKAVVDVAVLDANDNSPVCDKGLLYAVAVAEDVAPGIFLLLVSARDADIGANAAIQYTLHGPGAEHFRMDSATGELFTLAPLDREAVPAYALSVRATDGGGRSCQAEILVSLEDVNDNAPQFPASHYAVSVYESTAVETLLTRVQATDSDLGLNRKVTYSFLDSAGGHFAIDERSGIISLKRPLDREHQAVYELTVRAEDGDVFRPLTSTVGVSVAVLDVNDNPPAFEQREYHAAAPEDAAPGSAVLSVLAISKDAGANAEVTYSVVSGN</sequence>
<evidence type="ECO:0000256" key="11">
    <source>
        <dbReference type="ARBA" id="ARBA00023180"/>
    </source>
</evidence>
<feature type="domain" description="Cadherin" evidence="13">
    <location>
        <begin position="328"/>
        <end position="441"/>
    </location>
</feature>
<dbReference type="InterPro" id="IPR015919">
    <property type="entry name" value="Cadherin-like_sf"/>
</dbReference>
<protein>
    <recommendedName>
        <fullName evidence="13">Cadherin domain-containing protein</fullName>
    </recommendedName>
</protein>
<feature type="domain" description="Cadherin" evidence="13">
    <location>
        <begin position="1385"/>
        <end position="1507"/>
    </location>
</feature>
<dbReference type="Gene3D" id="2.60.40.60">
    <property type="entry name" value="Cadherins"/>
    <property type="match status" value="18"/>
</dbReference>
<evidence type="ECO:0000256" key="7">
    <source>
        <dbReference type="ARBA" id="ARBA00022889"/>
    </source>
</evidence>
<keyword evidence="3" id="KW-0812">Transmembrane</keyword>